<dbReference type="GO" id="GO:0005524">
    <property type="term" value="F:ATP binding"/>
    <property type="evidence" value="ECO:0007669"/>
    <property type="project" value="UniProtKB-KW"/>
</dbReference>
<dbReference type="RefSeq" id="WP_039143761.1">
    <property type="nucleotide sequence ID" value="NZ_JSVC01000028.1"/>
</dbReference>
<dbReference type="PANTHER" id="PTHR30572">
    <property type="entry name" value="MEMBRANE COMPONENT OF TRANSPORTER-RELATED"/>
    <property type="match status" value="1"/>
</dbReference>
<keyword evidence="9" id="KW-0547">Nucleotide-binding</keyword>
<evidence type="ECO:0000256" key="6">
    <source>
        <dbReference type="SAM" id="Phobius"/>
    </source>
</evidence>
<keyword evidence="9" id="KW-0067">ATP-binding</keyword>
<feature type="transmembrane region" description="Helical" evidence="6">
    <location>
        <begin position="437"/>
        <end position="457"/>
    </location>
</feature>
<name>A0A0C1IF12_9BACT</name>
<keyword evidence="5 6" id="KW-0472">Membrane</keyword>
<evidence type="ECO:0000313" key="9">
    <source>
        <dbReference type="EMBL" id="KIC92755.1"/>
    </source>
</evidence>
<dbReference type="InterPro" id="IPR025857">
    <property type="entry name" value="MacB_PCD"/>
</dbReference>
<organism evidence="9 10">
    <name type="scientific">Flavihumibacter solisilvae</name>
    <dbReference type="NCBI Taxonomy" id="1349421"/>
    <lineage>
        <taxon>Bacteria</taxon>
        <taxon>Pseudomonadati</taxon>
        <taxon>Bacteroidota</taxon>
        <taxon>Chitinophagia</taxon>
        <taxon>Chitinophagales</taxon>
        <taxon>Chitinophagaceae</taxon>
        <taxon>Flavihumibacter</taxon>
    </lineage>
</organism>
<protein>
    <submittedName>
        <fullName evidence="9">Macrolide export ATP-binding/permease MacB</fullName>
    </submittedName>
</protein>
<dbReference type="Proteomes" id="UP000031408">
    <property type="component" value="Unassembled WGS sequence"/>
</dbReference>
<evidence type="ECO:0000256" key="1">
    <source>
        <dbReference type="ARBA" id="ARBA00004651"/>
    </source>
</evidence>
<dbReference type="OrthoDB" id="5933722at2"/>
<keyword evidence="3 6" id="KW-0812">Transmembrane</keyword>
<keyword evidence="4 6" id="KW-1133">Transmembrane helix</keyword>
<sequence length="810" mass="91599">MIRNFIKIAFRNLGKHPFISFINLFGLTVGLTCCLLITIYIVNELSYDKYHSKADRIYRITREFRTPDGNVALHLGTISPPFAPLLRNDFPQIEKLTRLLPLDNPVVMRYGEKMFAETEVYFADEFVPEVFDLQMIKGDAKQALSNPFHIMLSEEMAEKYFGNEDPMNKEIRFDNQQNAKVAGVYKAFPANSHIHPSIMISFNTLKDSAIYGEENLRTNWGNNSFLNYILLPQNFKPEQLLKLFPAFVDKHMSREYTMPGFKPSQLTSLHLQKLTDIHLRSHLDYEAEENGDIKRVYIFSAIALFILLIACINYMNLSTARSTLRAREIGIRKVVGAQRKEIISQFLSESVLLVAIALLLALTCTILALPWLNKVSGQLLSAGSVINWKYLPLLLAVPFVVGILAGIYPAMFMSAFQPVKVLKGLLKSTGGISFRKVLVTVQFAISIVLIISTVTVFKQLRYMQTQDLGYDRSHVVTLPFYSVINDRFDAFRDDLQRNPAVLSITRSSRIPTGRLLDNMGASTMAGDSMRPSNVDVKYVMADHDFLPTYNIKIVKGRNFSREFGTDTASFVLNEAAVKALGWKSTGEAVGKPFLYGGINGRVIGIMQDFHFESMHQKILPLVLILPAPTQAFYSNISVKIAGNNLKGALGHLEETWKKYLPETPYQYTFLDENFNRLYQTEMRQGNIFTIFSCIAIFIACLGLLGLSAFSISQRIKEIGIRKVLGASTQNIVTLISRDFLKLVALAAVLAFPLAWYFMHSWLQDFAYRINMPWWVFLASGILAAIIALVTISFQAIKAAWMNPVKNLRTE</sequence>
<proteinExistence type="predicted"/>
<feature type="domain" description="ABC3 transporter permease C-terminal" evidence="7">
    <location>
        <begin position="301"/>
        <end position="416"/>
    </location>
</feature>
<feature type="transmembrane region" description="Helical" evidence="6">
    <location>
        <begin position="392"/>
        <end position="416"/>
    </location>
</feature>
<evidence type="ECO:0000259" key="8">
    <source>
        <dbReference type="Pfam" id="PF12704"/>
    </source>
</evidence>
<dbReference type="InterPro" id="IPR003838">
    <property type="entry name" value="ABC3_permease_C"/>
</dbReference>
<evidence type="ECO:0000256" key="5">
    <source>
        <dbReference type="ARBA" id="ARBA00023136"/>
    </source>
</evidence>
<dbReference type="PANTHER" id="PTHR30572:SF18">
    <property type="entry name" value="ABC-TYPE MACROLIDE FAMILY EXPORT SYSTEM PERMEASE COMPONENT 2"/>
    <property type="match status" value="1"/>
</dbReference>
<feature type="transmembrane region" description="Helical" evidence="6">
    <location>
        <begin position="773"/>
        <end position="796"/>
    </location>
</feature>
<comment type="caution">
    <text evidence="9">The sequence shown here is derived from an EMBL/GenBank/DDBJ whole genome shotgun (WGS) entry which is preliminary data.</text>
</comment>
<feature type="transmembrane region" description="Helical" evidence="6">
    <location>
        <begin position="350"/>
        <end position="372"/>
    </location>
</feature>
<dbReference type="GO" id="GO:0005886">
    <property type="term" value="C:plasma membrane"/>
    <property type="evidence" value="ECO:0007669"/>
    <property type="project" value="UniProtKB-SubCell"/>
</dbReference>
<feature type="domain" description="MacB-like periplasmic core" evidence="8">
    <location>
        <begin position="20"/>
        <end position="209"/>
    </location>
</feature>
<dbReference type="STRING" id="1349421.OI18_21105"/>
<feature type="transmembrane region" description="Helical" evidence="6">
    <location>
        <begin position="739"/>
        <end position="758"/>
    </location>
</feature>
<dbReference type="Pfam" id="PF02687">
    <property type="entry name" value="FtsX"/>
    <property type="match status" value="2"/>
</dbReference>
<accession>A0A0C1IF12</accession>
<evidence type="ECO:0000256" key="2">
    <source>
        <dbReference type="ARBA" id="ARBA00022475"/>
    </source>
</evidence>
<feature type="transmembrane region" description="Helical" evidence="6">
    <location>
        <begin position="296"/>
        <end position="317"/>
    </location>
</feature>
<reference evidence="9 10" key="1">
    <citation type="submission" date="2014-11" db="EMBL/GenBank/DDBJ databases">
        <title>Genome sequence of Flavihumibacter solisilvae 3-3.</title>
        <authorList>
            <person name="Zhou G."/>
            <person name="Li M."/>
            <person name="Wang G."/>
        </authorList>
    </citation>
    <scope>NUCLEOTIDE SEQUENCE [LARGE SCALE GENOMIC DNA]</scope>
    <source>
        <strain evidence="9 10">3-3</strain>
    </source>
</reference>
<keyword evidence="2" id="KW-1003">Cell membrane</keyword>
<dbReference type="AlphaFoldDB" id="A0A0C1IF12"/>
<evidence type="ECO:0000313" key="10">
    <source>
        <dbReference type="Proteomes" id="UP000031408"/>
    </source>
</evidence>
<gene>
    <name evidence="9" type="ORF">OI18_21105</name>
</gene>
<dbReference type="GO" id="GO:0022857">
    <property type="term" value="F:transmembrane transporter activity"/>
    <property type="evidence" value="ECO:0007669"/>
    <property type="project" value="TreeGrafter"/>
</dbReference>
<dbReference type="Pfam" id="PF12704">
    <property type="entry name" value="MacB_PCD"/>
    <property type="match status" value="2"/>
</dbReference>
<feature type="domain" description="ABC3 transporter permease C-terminal" evidence="7">
    <location>
        <begin position="690"/>
        <end position="803"/>
    </location>
</feature>
<feature type="domain" description="MacB-like periplasmic core" evidence="8">
    <location>
        <begin position="444"/>
        <end position="640"/>
    </location>
</feature>
<evidence type="ECO:0000256" key="3">
    <source>
        <dbReference type="ARBA" id="ARBA00022692"/>
    </source>
</evidence>
<keyword evidence="10" id="KW-1185">Reference proteome</keyword>
<feature type="transmembrane region" description="Helical" evidence="6">
    <location>
        <begin position="21"/>
        <end position="42"/>
    </location>
</feature>
<evidence type="ECO:0000259" key="7">
    <source>
        <dbReference type="Pfam" id="PF02687"/>
    </source>
</evidence>
<comment type="subcellular location">
    <subcellularLocation>
        <location evidence="1">Cell membrane</location>
        <topology evidence="1">Multi-pass membrane protein</topology>
    </subcellularLocation>
</comment>
<feature type="transmembrane region" description="Helical" evidence="6">
    <location>
        <begin position="687"/>
        <end position="711"/>
    </location>
</feature>
<dbReference type="InterPro" id="IPR050250">
    <property type="entry name" value="Macrolide_Exporter_MacB"/>
</dbReference>
<evidence type="ECO:0000256" key="4">
    <source>
        <dbReference type="ARBA" id="ARBA00022989"/>
    </source>
</evidence>
<dbReference type="EMBL" id="JSVC01000028">
    <property type="protein sequence ID" value="KIC92755.1"/>
    <property type="molecule type" value="Genomic_DNA"/>
</dbReference>